<feature type="compositionally biased region" description="Basic and acidic residues" evidence="1">
    <location>
        <begin position="305"/>
        <end position="320"/>
    </location>
</feature>
<evidence type="ECO:0000313" key="2">
    <source>
        <dbReference type="EMBL" id="KAG0513905.1"/>
    </source>
</evidence>
<reference evidence="2" key="1">
    <citation type="journal article" date="2019" name="BMC Genomics">
        <title>A new reference genome for Sorghum bicolor reveals high levels of sequence similarity between sweet and grain genotypes: implications for the genetics of sugar metabolism.</title>
        <authorList>
            <person name="Cooper E.A."/>
            <person name="Brenton Z.W."/>
            <person name="Flinn B.S."/>
            <person name="Jenkins J."/>
            <person name="Shu S."/>
            <person name="Flowers D."/>
            <person name="Luo F."/>
            <person name="Wang Y."/>
            <person name="Xia P."/>
            <person name="Barry K."/>
            <person name="Daum C."/>
            <person name="Lipzen A."/>
            <person name="Yoshinaga Y."/>
            <person name="Schmutz J."/>
            <person name="Saski C."/>
            <person name="Vermerris W."/>
            <person name="Kresovich S."/>
        </authorList>
    </citation>
    <scope>NUCLEOTIDE SEQUENCE</scope>
</reference>
<feature type="region of interest" description="Disordered" evidence="1">
    <location>
        <begin position="1"/>
        <end position="49"/>
    </location>
</feature>
<accession>A0A921Q3W8</accession>
<organism evidence="2 3">
    <name type="scientific">Sorghum bicolor</name>
    <name type="common">Sorghum</name>
    <name type="synonym">Sorghum vulgare</name>
    <dbReference type="NCBI Taxonomy" id="4558"/>
    <lineage>
        <taxon>Eukaryota</taxon>
        <taxon>Viridiplantae</taxon>
        <taxon>Streptophyta</taxon>
        <taxon>Embryophyta</taxon>
        <taxon>Tracheophyta</taxon>
        <taxon>Spermatophyta</taxon>
        <taxon>Magnoliopsida</taxon>
        <taxon>Liliopsida</taxon>
        <taxon>Poales</taxon>
        <taxon>Poaceae</taxon>
        <taxon>PACMAD clade</taxon>
        <taxon>Panicoideae</taxon>
        <taxon>Andropogonodae</taxon>
        <taxon>Andropogoneae</taxon>
        <taxon>Sorghinae</taxon>
        <taxon>Sorghum</taxon>
    </lineage>
</organism>
<gene>
    <name evidence="2" type="ORF">BDA96_10G143400</name>
</gene>
<feature type="compositionally biased region" description="Basic and acidic residues" evidence="1">
    <location>
        <begin position="29"/>
        <end position="46"/>
    </location>
</feature>
<dbReference type="EMBL" id="CM027689">
    <property type="protein sequence ID" value="KAG0513905.1"/>
    <property type="molecule type" value="Genomic_DNA"/>
</dbReference>
<evidence type="ECO:0000313" key="3">
    <source>
        <dbReference type="Proteomes" id="UP000807115"/>
    </source>
</evidence>
<comment type="caution">
    <text evidence="2">The sequence shown here is derived from an EMBL/GenBank/DDBJ whole genome shotgun (WGS) entry which is preliminary data.</text>
</comment>
<dbReference type="Proteomes" id="UP000807115">
    <property type="component" value="Chromosome 10"/>
</dbReference>
<proteinExistence type="predicted"/>
<protein>
    <submittedName>
        <fullName evidence="2">Uncharacterized protein</fullName>
    </submittedName>
</protein>
<sequence>MAKDAAEGTSLQRGQAEEPPTKKRRRIGGRAEDSSPRQAEALDKGHNMLGYSPTVPSRGISIIVLVRIFPTPQHATHSITPQTIQAVVETQFGAFIGISDISRYEINFLLRIHSPTTRRDMLTRGYLNILPFSLNLIPWNPEYGSVATLAYPHLSALSTFDYNTSARNSGKPLKQVQIKISNIPPHLCSRTTLDALLNKRATIRQITLNTTDYTYILSAETHCFDEIPLTAAIGIRRMLQGRLLLNVWPIWYEKVDITASTLGFIEQNYNPQPEDEATSAYAPHNATTSAYDYQGTEDFSPVRNSSDHESGCESDRSMKY</sequence>
<evidence type="ECO:0000256" key="1">
    <source>
        <dbReference type="SAM" id="MobiDB-lite"/>
    </source>
</evidence>
<reference evidence="2" key="2">
    <citation type="submission" date="2020-10" db="EMBL/GenBank/DDBJ databases">
        <authorList>
            <person name="Cooper E.A."/>
            <person name="Brenton Z.W."/>
            <person name="Flinn B.S."/>
            <person name="Jenkins J."/>
            <person name="Shu S."/>
            <person name="Flowers D."/>
            <person name="Luo F."/>
            <person name="Wang Y."/>
            <person name="Xia P."/>
            <person name="Barry K."/>
            <person name="Daum C."/>
            <person name="Lipzen A."/>
            <person name="Yoshinaga Y."/>
            <person name="Schmutz J."/>
            <person name="Saski C."/>
            <person name="Vermerris W."/>
            <person name="Kresovich S."/>
        </authorList>
    </citation>
    <scope>NUCLEOTIDE SEQUENCE</scope>
</reference>
<name>A0A921Q3W8_SORBI</name>
<feature type="region of interest" description="Disordered" evidence="1">
    <location>
        <begin position="291"/>
        <end position="320"/>
    </location>
</feature>
<dbReference type="AlphaFoldDB" id="A0A921Q3W8"/>